<keyword evidence="3 6" id="KW-0813">Transport</keyword>
<dbReference type="Pfam" id="PF03635">
    <property type="entry name" value="Vps35"/>
    <property type="match status" value="1"/>
</dbReference>
<dbReference type="PIRSF" id="PIRSF009375">
    <property type="entry name" value="Retromer_Vps35"/>
    <property type="match status" value="1"/>
</dbReference>
<dbReference type="Proteomes" id="UP001470230">
    <property type="component" value="Unassembled WGS sequence"/>
</dbReference>
<dbReference type="InterPro" id="IPR042491">
    <property type="entry name" value="Vps35_C"/>
</dbReference>
<dbReference type="PANTHER" id="PTHR11099">
    <property type="entry name" value="VACUOLAR SORTING PROTEIN 35"/>
    <property type="match status" value="1"/>
</dbReference>
<evidence type="ECO:0000256" key="4">
    <source>
        <dbReference type="ARBA" id="ARBA00022927"/>
    </source>
</evidence>
<evidence type="ECO:0000256" key="6">
    <source>
        <dbReference type="PIRNR" id="PIRNR009375"/>
    </source>
</evidence>
<name>A0ABR2IPM3_9EUKA</name>
<proteinExistence type="inferred from homology"/>
<evidence type="ECO:0000313" key="8">
    <source>
        <dbReference type="Proteomes" id="UP001470230"/>
    </source>
</evidence>
<keyword evidence="4 6" id="KW-0653">Protein transport</keyword>
<evidence type="ECO:0000256" key="3">
    <source>
        <dbReference type="ARBA" id="ARBA00022448"/>
    </source>
</evidence>
<gene>
    <name evidence="7" type="ORF">M9Y10_009883</name>
</gene>
<dbReference type="InterPro" id="IPR005378">
    <property type="entry name" value="Vps35"/>
</dbReference>
<comment type="similarity">
    <text evidence="2 6">Belongs to the VPS35 family.</text>
</comment>
<evidence type="ECO:0000313" key="7">
    <source>
        <dbReference type="EMBL" id="KAK8866915.1"/>
    </source>
</evidence>
<sequence length="795" mass="91507">MTKPETELKYGQLPPDEEQEVFVKEANDRIQGYGFLMNRQFDEKNVKEGLRYATLMLEDMKTSVLTPVRYNDLYITILSHLSSLALAFKGDERKLFSSRDIAELYETVQYTPSIVPRLYLLFTVAPAFIKYEHAKACDVMRDLIEMARGVQHPTRALFLRYYLLHIMKDVLPDSRNTEGGDIEDSLKFILENFKQMNVLWVRLEFSLDTKTVEERKLQRSQLKQLVGSNIQRLSMLNGLELTHYKDIILPCVVEQITACREPLAQYYIIEIITQVFPAEYHIETLETLFEVLMKLEDEVSTLSLVTSIIKRLQTYFTAQDSDKAMAIKTVKLVAQQIDQLLQAGQHFSLEDTLEMLGTLLNFTLEVDPNNTSNVNSILHFVENHIDGIYGDARLDNPKVSMKLRFFLVTPLREMKDASMLFELDYFPALVNRMRYNDRKSIALEVCNGFSRTEALIDDTNKLKSFFNIIQVLLQEPSDYEEDPEDPISYHLQAVARVFHLIKSESSIDTTFQLLTSVSATIQKLSNEVKENLYLSLGQSILKIAVDIDAQGEASKCQTTVRNVLQHIYSLLSKDNGDPPPLPSFWIYLEATKISDRCGTAAITTEFFVSSIKIWKDGVFESGQRFRMLISMIRTATELINLPASAYISITSELCNNAGGLLQKDQQAEAHILCSHMFNVDREENQSQNEEEDEDEEEAFKSPDKIKNCLVRALKAASTMMDQIEQLPWFYQVLGHAIYFLENGVELPVDWFNALTQKIDEQHRVNSEELETKLSPENRQFYMNLIRHKDSVIHFE</sequence>
<organism evidence="7 8">
    <name type="scientific">Tritrichomonas musculus</name>
    <dbReference type="NCBI Taxonomy" id="1915356"/>
    <lineage>
        <taxon>Eukaryota</taxon>
        <taxon>Metamonada</taxon>
        <taxon>Parabasalia</taxon>
        <taxon>Tritrichomonadida</taxon>
        <taxon>Tritrichomonadidae</taxon>
        <taxon>Tritrichomonas</taxon>
    </lineage>
</organism>
<dbReference type="PANTHER" id="PTHR11099:SF0">
    <property type="entry name" value="VACUOLAR PROTEIN SORTING-ASSOCIATED PROTEIN 35"/>
    <property type="match status" value="1"/>
</dbReference>
<dbReference type="EMBL" id="JAPFFF010000015">
    <property type="protein sequence ID" value="KAK8866915.1"/>
    <property type="molecule type" value="Genomic_DNA"/>
</dbReference>
<comment type="subcellular location">
    <subcellularLocation>
        <location evidence="1">Membrane</location>
        <topology evidence="1">Peripheral membrane protein</topology>
    </subcellularLocation>
</comment>
<evidence type="ECO:0000256" key="1">
    <source>
        <dbReference type="ARBA" id="ARBA00004170"/>
    </source>
</evidence>
<evidence type="ECO:0000256" key="2">
    <source>
        <dbReference type="ARBA" id="ARBA00006536"/>
    </source>
</evidence>
<reference evidence="7 8" key="1">
    <citation type="submission" date="2024-04" db="EMBL/GenBank/DDBJ databases">
        <title>Tritrichomonas musculus Genome.</title>
        <authorList>
            <person name="Alves-Ferreira E."/>
            <person name="Grigg M."/>
            <person name="Lorenzi H."/>
            <person name="Galac M."/>
        </authorList>
    </citation>
    <scope>NUCLEOTIDE SEQUENCE [LARGE SCALE GENOMIC DNA]</scope>
    <source>
        <strain evidence="7 8">EAF2021</strain>
    </source>
</reference>
<keyword evidence="8" id="KW-1185">Reference proteome</keyword>
<evidence type="ECO:0000256" key="5">
    <source>
        <dbReference type="ARBA" id="ARBA00023136"/>
    </source>
</evidence>
<dbReference type="Gene3D" id="1.25.40.660">
    <property type="entry name" value="Vacuolar protein sorting-associated protein 35, helical subcomplex Vps35-C"/>
    <property type="match status" value="1"/>
</dbReference>
<comment type="caution">
    <text evidence="7">The sequence shown here is derived from an EMBL/GenBank/DDBJ whole genome shotgun (WGS) entry which is preliminary data.</text>
</comment>
<protein>
    <recommendedName>
        <fullName evidence="6">Vacuolar protein sorting-associated protein 35</fullName>
    </recommendedName>
</protein>
<accession>A0ABR2IPM3</accession>
<comment type="function">
    <text evidence="6">Plays a role in vesicular protein sorting.</text>
</comment>
<keyword evidence="5" id="KW-0472">Membrane</keyword>